<dbReference type="NCBIfam" id="TIGR00377">
    <property type="entry name" value="ant_ant_sig"/>
    <property type="match status" value="1"/>
</dbReference>
<feature type="domain" description="STAS" evidence="4">
    <location>
        <begin position="36"/>
        <end position="145"/>
    </location>
</feature>
<evidence type="ECO:0000259" key="4">
    <source>
        <dbReference type="PROSITE" id="PS50801"/>
    </source>
</evidence>
<feature type="region of interest" description="Disordered" evidence="3">
    <location>
        <begin position="1"/>
        <end position="38"/>
    </location>
</feature>
<protein>
    <recommendedName>
        <fullName evidence="2">Anti-sigma factor antagonist</fullName>
    </recommendedName>
</protein>
<dbReference type="Proteomes" id="UP000468735">
    <property type="component" value="Unassembled WGS sequence"/>
</dbReference>
<comment type="similarity">
    <text evidence="1 2">Belongs to the anti-sigma-factor antagonist family.</text>
</comment>
<comment type="caution">
    <text evidence="5">The sequence shown here is derived from an EMBL/GenBank/DDBJ whole genome shotgun (WGS) entry which is preliminary data.</text>
</comment>
<evidence type="ECO:0000313" key="6">
    <source>
        <dbReference type="Proteomes" id="UP000468735"/>
    </source>
</evidence>
<dbReference type="InterPro" id="IPR002645">
    <property type="entry name" value="STAS_dom"/>
</dbReference>
<dbReference type="Pfam" id="PF01740">
    <property type="entry name" value="STAS"/>
    <property type="match status" value="1"/>
</dbReference>
<evidence type="ECO:0000256" key="3">
    <source>
        <dbReference type="SAM" id="MobiDB-lite"/>
    </source>
</evidence>
<dbReference type="PANTHER" id="PTHR33495">
    <property type="entry name" value="ANTI-SIGMA FACTOR ANTAGONIST TM_1081-RELATED-RELATED"/>
    <property type="match status" value="1"/>
</dbReference>
<dbReference type="InterPro" id="IPR003658">
    <property type="entry name" value="Anti-sigma_ant"/>
</dbReference>
<evidence type="ECO:0000256" key="1">
    <source>
        <dbReference type="ARBA" id="ARBA00009013"/>
    </source>
</evidence>
<dbReference type="Gene3D" id="3.30.750.24">
    <property type="entry name" value="STAS domain"/>
    <property type="match status" value="1"/>
</dbReference>
<dbReference type="InterPro" id="IPR036513">
    <property type="entry name" value="STAS_dom_sf"/>
</dbReference>
<dbReference type="OrthoDB" id="3483260at2"/>
<name>A0A6H9YXM5_9ACTN</name>
<proteinExistence type="inferred from homology"/>
<dbReference type="PROSITE" id="PS50801">
    <property type="entry name" value="STAS"/>
    <property type="match status" value="1"/>
</dbReference>
<dbReference type="SUPFAM" id="SSF52091">
    <property type="entry name" value="SpoIIaa-like"/>
    <property type="match status" value="1"/>
</dbReference>
<dbReference type="EMBL" id="WBMT01000001">
    <property type="protein sequence ID" value="KAB2352204.1"/>
    <property type="molecule type" value="Genomic_DNA"/>
</dbReference>
<sequence length="145" mass="15696">MGFAPQIAGKSRSMAHTADPAASTPSIPPPRPAEGLHVDVGHRHGWTVLGLRGELDIATTPFLHRHVNDTMRTAAQQAIPPQVALDLTDLLLCDSSGLNLLIRAWKQITTIGGRLLLLNPRQHLRETLARTGLDRYLTIIAALPA</sequence>
<accession>A0A6H9YXM5</accession>
<dbReference type="CDD" id="cd07043">
    <property type="entry name" value="STAS_anti-anti-sigma_factors"/>
    <property type="match status" value="1"/>
</dbReference>
<gene>
    <name evidence="5" type="ORF">F8566_00360</name>
</gene>
<dbReference type="PANTHER" id="PTHR33495:SF2">
    <property type="entry name" value="ANTI-SIGMA FACTOR ANTAGONIST TM_1081-RELATED"/>
    <property type="match status" value="1"/>
</dbReference>
<evidence type="ECO:0000256" key="2">
    <source>
        <dbReference type="RuleBase" id="RU003749"/>
    </source>
</evidence>
<dbReference type="AlphaFoldDB" id="A0A6H9YXM5"/>
<organism evidence="5 6">
    <name type="scientific">Actinomadura rudentiformis</name>
    <dbReference type="NCBI Taxonomy" id="359158"/>
    <lineage>
        <taxon>Bacteria</taxon>
        <taxon>Bacillati</taxon>
        <taxon>Actinomycetota</taxon>
        <taxon>Actinomycetes</taxon>
        <taxon>Streptosporangiales</taxon>
        <taxon>Thermomonosporaceae</taxon>
        <taxon>Actinomadura</taxon>
    </lineage>
</organism>
<keyword evidence="6" id="KW-1185">Reference proteome</keyword>
<dbReference type="GO" id="GO:0043856">
    <property type="term" value="F:anti-sigma factor antagonist activity"/>
    <property type="evidence" value="ECO:0007669"/>
    <property type="project" value="InterPro"/>
</dbReference>
<evidence type="ECO:0000313" key="5">
    <source>
        <dbReference type="EMBL" id="KAB2352204.1"/>
    </source>
</evidence>
<reference evidence="5 6" key="1">
    <citation type="submission" date="2019-09" db="EMBL/GenBank/DDBJ databases">
        <title>Actinomadura physcomitrii sp. nov., a novel actinomycete isolated from moss [Physcomitrium sphaericum (Ludw) Fuernr].</title>
        <authorList>
            <person name="Zhuang X."/>
            <person name="Liu C."/>
        </authorList>
    </citation>
    <scope>NUCLEOTIDE SEQUENCE [LARGE SCALE GENOMIC DNA]</scope>
    <source>
        <strain evidence="5 6">HMC1</strain>
    </source>
</reference>